<comment type="caution">
    <text evidence="1">The sequence shown here is derived from an EMBL/GenBank/DDBJ whole genome shotgun (WGS) entry which is preliminary data.</text>
</comment>
<accession>A0AA35VTG3</accession>
<name>A0AA35VTG3_GEOBA</name>
<organism evidence="1 2">
    <name type="scientific">Geodia barretti</name>
    <name type="common">Barrett's horny sponge</name>
    <dbReference type="NCBI Taxonomy" id="519541"/>
    <lineage>
        <taxon>Eukaryota</taxon>
        <taxon>Metazoa</taxon>
        <taxon>Porifera</taxon>
        <taxon>Demospongiae</taxon>
        <taxon>Heteroscleromorpha</taxon>
        <taxon>Tetractinellida</taxon>
        <taxon>Astrophorina</taxon>
        <taxon>Geodiidae</taxon>
        <taxon>Geodia</taxon>
    </lineage>
</organism>
<dbReference type="AlphaFoldDB" id="A0AA35VTG3"/>
<dbReference type="EMBL" id="CASHTH010000120">
    <property type="protein sequence ID" value="CAI7991525.1"/>
    <property type="molecule type" value="Genomic_DNA"/>
</dbReference>
<gene>
    <name evidence="1" type="ORF">GBAR_LOCUS767</name>
</gene>
<sequence>MRVCQPQCPLLVLSLSAETTDLAACLQAFLSGCPCSFHGHGLYRVRDLYHSCLLHALTVQDF</sequence>
<evidence type="ECO:0000313" key="2">
    <source>
        <dbReference type="Proteomes" id="UP001174909"/>
    </source>
</evidence>
<reference evidence="1" key="1">
    <citation type="submission" date="2023-03" db="EMBL/GenBank/DDBJ databases">
        <authorList>
            <person name="Steffen K."/>
            <person name="Cardenas P."/>
        </authorList>
    </citation>
    <scope>NUCLEOTIDE SEQUENCE</scope>
</reference>
<keyword evidence="2" id="KW-1185">Reference proteome</keyword>
<evidence type="ECO:0000313" key="1">
    <source>
        <dbReference type="EMBL" id="CAI7991525.1"/>
    </source>
</evidence>
<proteinExistence type="predicted"/>
<dbReference type="Proteomes" id="UP001174909">
    <property type="component" value="Unassembled WGS sequence"/>
</dbReference>
<dbReference type="PROSITE" id="PS51257">
    <property type="entry name" value="PROKAR_LIPOPROTEIN"/>
    <property type="match status" value="1"/>
</dbReference>
<protein>
    <submittedName>
        <fullName evidence="1">Uncharacterized protein</fullName>
    </submittedName>
</protein>